<evidence type="ECO:0000256" key="1">
    <source>
        <dbReference type="ARBA" id="ARBA00035644"/>
    </source>
</evidence>
<feature type="domain" description="SIP-like Rossmann fold" evidence="2">
    <location>
        <begin position="137"/>
        <end position="255"/>
    </location>
</feature>
<dbReference type="InterPro" id="IPR039374">
    <property type="entry name" value="SIP_fam"/>
</dbReference>
<evidence type="ECO:0000259" key="3">
    <source>
        <dbReference type="Pfam" id="PF08021"/>
    </source>
</evidence>
<evidence type="ECO:0000259" key="2">
    <source>
        <dbReference type="Pfam" id="PF04954"/>
    </source>
</evidence>
<gene>
    <name evidence="4" type="ORF">I9054_012780</name>
</gene>
<organism evidence="4 5">
    <name type="scientific">Acinetobacter bereziniae</name>
    <name type="common">Acinetobacter genomosp. 10</name>
    <dbReference type="NCBI Taxonomy" id="106648"/>
    <lineage>
        <taxon>Bacteria</taxon>
        <taxon>Pseudomonadati</taxon>
        <taxon>Pseudomonadota</taxon>
        <taxon>Gammaproteobacteria</taxon>
        <taxon>Moraxellales</taxon>
        <taxon>Moraxellaceae</taxon>
        <taxon>Acinetobacter</taxon>
    </lineage>
</organism>
<dbReference type="InterPro" id="IPR013113">
    <property type="entry name" value="SIP_FAD-bd"/>
</dbReference>
<feature type="domain" description="Siderophore-interacting FAD-binding" evidence="3">
    <location>
        <begin position="11"/>
        <end position="123"/>
    </location>
</feature>
<proteinExistence type="inferred from homology"/>
<dbReference type="PANTHER" id="PTHR30157:SF0">
    <property type="entry name" value="NADPH-DEPENDENT FERRIC-CHELATE REDUCTASE"/>
    <property type="match status" value="1"/>
</dbReference>
<protein>
    <submittedName>
        <fullName evidence="4">Siderophore-interacting protein</fullName>
    </submittedName>
</protein>
<dbReference type="Proteomes" id="UP000644140">
    <property type="component" value="Chromosome"/>
</dbReference>
<dbReference type="STRING" id="106648.GCA_000753985_01514"/>
<comment type="similarity">
    <text evidence="1">Belongs to the SIP oxidoreductase family.</text>
</comment>
<dbReference type="RefSeq" id="WP_042089592.1">
    <property type="nucleotide sequence ID" value="NZ_BKNL01000054.1"/>
</dbReference>
<sequence>MALNAHRTFIQVKEKIYLGPNYIRIIFDCVDTDKFKHTSIGDNNKVFIPRPDQSEIELPDFDFDQRKWIVNNPTLMPEIRTYTHRDIDLINKTLTIEFAMHGTDTVACHWADRAQRGDQIGVTMSTATRDLIPTGLQHYLIITDSTGLAVTQAILKTLPASSKAYVIAEVPTVADRIELKTQADLEQIWLYNPTPLKQSLLADELAKHPELINLPPSRYAHITAELQAVRACRNILRKQSDWGKEDCYACSYWQIGKADSERFSKVVDD</sequence>
<dbReference type="PANTHER" id="PTHR30157">
    <property type="entry name" value="FERRIC REDUCTASE, NADPH-DEPENDENT"/>
    <property type="match status" value="1"/>
</dbReference>
<dbReference type="Gene3D" id="3.40.50.80">
    <property type="entry name" value="Nucleotide-binding domain of ferredoxin-NADP reductase (FNR) module"/>
    <property type="match status" value="1"/>
</dbReference>
<dbReference type="Pfam" id="PF08021">
    <property type="entry name" value="FAD_binding_9"/>
    <property type="match status" value="1"/>
</dbReference>
<accession>A0A0A8TPG1</accession>
<dbReference type="Gene3D" id="2.40.30.10">
    <property type="entry name" value="Translation factors"/>
    <property type="match status" value="1"/>
</dbReference>
<dbReference type="EMBL" id="CP092085">
    <property type="protein sequence ID" value="UUN96251.1"/>
    <property type="molecule type" value="Genomic_DNA"/>
</dbReference>
<dbReference type="AlphaFoldDB" id="A0A0A8TPG1"/>
<name>A0A0A8TPG1_ACIBZ</name>
<dbReference type="CDD" id="cd06193">
    <property type="entry name" value="siderophore_interacting"/>
    <property type="match status" value="1"/>
</dbReference>
<reference evidence="4" key="1">
    <citation type="submission" date="2022-02" db="EMBL/GenBank/DDBJ databases">
        <title>Characterization of Tn125 harboring carbapenem-resistant Acinetobacter bereziniae clinical isolates.</title>
        <authorList>
            <person name="Wong N.-K."/>
            <person name="Pan Q."/>
        </authorList>
    </citation>
    <scope>NUCLEOTIDE SEQUENCE</scope>
    <source>
        <strain evidence="4">GD03393</strain>
    </source>
</reference>
<dbReference type="eggNOG" id="COG2375">
    <property type="taxonomic scope" value="Bacteria"/>
</dbReference>
<evidence type="ECO:0000313" key="5">
    <source>
        <dbReference type="Proteomes" id="UP000644140"/>
    </source>
</evidence>
<dbReference type="InterPro" id="IPR007037">
    <property type="entry name" value="SIP_rossman_dom"/>
</dbReference>
<evidence type="ECO:0000313" key="4">
    <source>
        <dbReference type="EMBL" id="UUN96251.1"/>
    </source>
</evidence>
<dbReference type="Pfam" id="PF04954">
    <property type="entry name" value="SIP"/>
    <property type="match status" value="1"/>
</dbReference>
<dbReference type="InterPro" id="IPR039261">
    <property type="entry name" value="FNR_nucleotide-bd"/>
</dbReference>